<evidence type="ECO:0000256" key="3">
    <source>
        <dbReference type="ARBA" id="ARBA00022729"/>
    </source>
</evidence>
<dbReference type="PROSITE" id="PS51257">
    <property type="entry name" value="PROKAR_LIPOPROTEIN"/>
    <property type="match status" value="1"/>
</dbReference>
<comment type="similarity">
    <text evidence="2">Belongs to the SusD family.</text>
</comment>
<reference evidence="9" key="1">
    <citation type="submission" date="2016-11" db="EMBL/GenBank/DDBJ databases">
        <authorList>
            <person name="Varghese N."/>
            <person name="Submissions S."/>
        </authorList>
    </citation>
    <scope>NUCLEOTIDE SEQUENCE [LARGE SCALE GENOMIC DNA]</scope>
    <source>
        <strain evidence="9">DSM 26134</strain>
    </source>
</reference>
<dbReference type="EMBL" id="FRAA01000004">
    <property type="protein sequence ID" value="SHK28392.1"/>
    <property type="molecule type" value="Genomic_DNA"/>
</dbReference>
<dbReference type="Pfam" id="PF07980">
    <property type="entry name" value="SusD_RagB"/>
    <property type="match status" value="1"/>
</dbReference>
<evidence type="ECO:0000256" key="2">
    <source>
        <dbReference type="ARBA" id="ARBA00006275"/>
    </source>
</evidence>
<evidence type="ECO:0000256" key="4">
    <source>
        <dbReference type="ARBA" id="ARBA00023136"/>
    </source>
</evidence>
<feature type="domain" description="RagB/SusD" evidence="6">
    <location>
        <begin position="298"/>
        <end position="444"/>
    </location>
</feature>
<evidence type="ECO:0000313" key="9">
    <source>
        <dbReference type="Proteomes" id="UP000184474"/>
    </source>
</evidence>
<dbReference type="SUPFAM" id="SSF48452">
    <property type="entry name" value="TPR-like"/>
    <property type="match status" value="1"/>
</dbReference>
<gene>
    <name evidence="8" type="ORF">SAMN04488028_10465</name>
</gene>
<dbReference type="GO" id="GO:0009279">
    <property type="term" value="C:cell outer membrane"/>
    <property type="evidence" value="ECO:0007669"/>
    <property type="project" value="UniProtKB-SubCell"/>
</dbReference>
<feature type="domain" description="SusD-like N-terminal" evidence="7">
    <location>
        <begin position="44"/>
        <end position="221"/>
    </location>
</feature>
<dbReference type="Proteomes" id="UP000184474">
    <property type="component" value="Unassembled WGS sequence"/>
</dbReference>
<accession>A0A1M6R7G1</accession>
<sequence>MKRIAQIILIFSVMLSACENYLDIEPIGQVIPKSVDEFRSFLTAAYDTEIQHKVVTTYRTDELLLESNRERFDFYKDIYVWNDVNPGLDTRVFPYATFYTIIFYTNHVIGSADDITGDSEEIDQLVGEAHALRALQYFDLVNLYAKPYDAATAASDEGVPVTTEYDAKRDYPRAPVSEVYKLIISDIEQAEGLLNVEQQPEGYNYRFSVLAIKSLKARVYLYQKEWQKAVDAAQEAMAIKSDLMDLNQAQTVMASEYNSVESILALNTVTSFDMIEYASVSPELIAQYDQTTDLRYANYFTLNSDNKYKSNKTSADNFKCTLRTSDLYLIIAEASAHLGGASLTQSREALYALTQNRYTPDGWEDYKLRVGSLDQMGLTDEILSERQREFALEGQRWNDLRRTTQQRIDKTLDGETYVLEQNDERYVIPFPQDAIINNPDLQSN</sequence>
<evidence type="ECO:0000256" key="1">
    <source>
        <dbReference type="ARBA" id="ARBA00004442"/>
    </source>
</evidence>
<evidence type="ECO:0000259" key="6">
    <source>
        <dbReference type="Pfam" id="PF07980"/>
    </source>
</evidence>
<name>A0A1M6R7G1_REIAG</name>
<dbReference type="RefSeq" id="WP_073122977.1">
    <property type="nucleotide sequence ID" value="NZ_FRAA01000004.1"/>
</dbReference>
<keyword evidence="4" id="KW-0472">Membrane</keyword>
<evidence type="ECO:0000313" key="8">
    <source>
        <dbReference type="EMBL" id="SHK28392.1"/>
    </source>
</evidence>
<keyword evidence="9" id="KW-1185">Reference proteome</keyword>
<evidence type="ECO:0000259" key="7">
    <source>
        <dbReference type="Pfam" id="PF14322"/>
    </source>
</evidence>
<proteinExistence type="inferred from homology"/>
<dbReference type="InterPro" id="IPR033985">
    <property type="entry name" value="SusD-like_N"/>
</dbReference>
<dbReference type="AlphaFoldDB" id="A0A1M6R7G1"/>
<dbReference type="Gene3D" id="1.25.40.390">
    <property type="match status" value="1"/>
</dbReference>
<evidence type="ECO:0000256" key="5">
    <source>
        <dbReference type="ARBA" id="ARBA00023237"/>
    </source>
</evidence>
<dbReference type="Pfam" id="PF14322">
    <property type="entry name" value="SusD-like_3"/>
    <property type="match status" value="1"/>
</dbReference>
<protein>
    <submittedName>
        <fullName evidence="8">SusD family protein</fullName>
    </submittedName>
</protein>
<dbReference type="STRING" id="156994.SAMN04488028_10465"/>
<comment type="subcellular location">
    <subcellularLocation>
        <location evidence="1">Cell outer membrane</location>
    </subcellularLocation>
</comment>
<dbReference type="InterPro" id="IPR012944">
    <property type="entry name" value="SusD_RagB_dom"/>
</dbReference>
<keyword evidence="5" id="KW-0998">Cell outer membrane</keyword>
<keyword evidence="3" id="KW-0732">Signal</keyword>
<dbReference type="InterPro" id="IPR011990">
    <property type="entry name" value="TPR-like_helical_dom_sf"/>
</dbReference>
<organism evidence="8 9">
    <name type="scientific">Reichenbachiella agariperforans</name>
    <dbReference type="NCBI Taxonomy" id="156994"/>
    <lineage>
        <taxon>Bacteria</taxon>
        <taxon>Pseudomonadati</taxon>
        <taxon>Bacteroidota</taxon>
        <taxon>Cytophagia</taxon>
        <taxon>Cytophagales</taxon>
        <taxon>Reichenbachiellaceae</taxon>
        <taxon>Reichenbachiella</taxon>
    </lineage>
</organism>